<feature type="region of interest" description="Disordered" evidence="1">
    <location>
        <begin position="391"/>
        <end position="425"/>
    </location>
</feature>
<proteinExistence type="predicted"/>
<reference evidence="3" key="1">
    <citation type="journal article" date="2020" name="Stud. Mycol.">
        <title>101 Dothideomycetes genomes: a test case for predicting lifestyles and emergence of pathogens.</title>
        <authorList>
            <person name="Haridas S."/>
            <person name="Albert R."/>
            <person name="Binder M."/>
            <person name="Bloem J."/>
            <person name="Labutti K."/>
            <person name="Salamov A."/>
            <person name="Andreopoulos B."/>
            <person name="Baker S."/>
            <person name="Barry K."/>
            <person name="Bills G."/>
            <person name="Bluhm B."/>
            <person name="Cannon C."/>
            <person name="Castanera R."/>
            <person name="Culley D."/>
            <person name="Daum C."/>
            <person name="Ezra D."/>
            <person name="Gonzalez J."/>
            <person name="Henrissat B."/>
            <person name="Kuo A."/>
            <person name="Liang C."/>
            <person name="Lipzen A."/>
            <person name="Lutzoni F."/>
            <person name="Magnuson J."/>
            <person name="Mondo S."/>
            <person name="Nolan M."/>
            <person name="Ohm R."/>
            <person name="Pangilinan J."/>
            <person name="Park H.-J."/>
            <person name="Ramirez L."/>
            <person name="Alfaro M."/>
            <person name="Sun H."/>
            <person name="Tritt A."/>
            <person name="Yoshinaga Y."/>
            <person name="Zwiers L.-H."/>
            <person name="Turgeon B."/>
            <person name="Goodwin S."/>
            <person name="Spatafora J."/>
            <person name="Crous P."/>
            <person name="Grigoriev I."/>
        </authorList>
    </citation>
    <scope>NUCLEOTIDE SEQUENCE</scope>
    <source>
        <strain evidence="3">CBS 262.69</strain>
    </source>
</reference>
<dbReference type="Gene3D" id="3.30.920.50">
    <property type="entry name" value="Beta-1,3-glucanase, C-terminal domain"/>
    <property type="match status" value="1"/>
</dbReference>
<organism evidence="3 4">
    <name type="scientific">Trichodelitschia bisporula</name>
    <dbReference type="NCBI Taxonomy" id="703511"/>
    <lineage>
        <taxon>Eukaryota</taxon>
        <taxon>Fungi</taxon>
        <taxon>Dikarya</taxon>
        <taxon>Ascomycota</taxon>
        <taxon>Pezizomycotina</taxon>
        <taxon>Dothideomycetes</taxon>
        <taxon>Dothideomycetes incertae sedis</taxon>
        <taxon>Phaeotrichales</taxon>
        <taxon>Phaeotrichaceae</taxon>
        <taxon>Trichodelitschia</taxon>
    </lineage>
</organism>
<accession>A0A6G1I8A1</accession>
<dbReference type="OrthoDB" id="10058186at2759"/>
<dbReference type="Proteomes" id="UP000799640">
    <property type="component" value="Unassembled WGS sequence"/>
</dbReference>
<feature type="region of interest" description="Disordered" evidence="1">
    <location>
        <begin position="19"/>
        <end position="50"/>
    </location>
</feature>
<dbReference type="PROSITE" id="PS52006">
    <property type="entry name" value="GH64"/>
    <property type="match status" value="1"/>
</dbReference>
<dbReference type="InterPro" id="IPR037398">
    <property type="entry name" value="Glyco_hydro_64_fam"/>
</dbReference>
<feature type="compositionally biased region" description="Polar residues" evidence="1">
    <location>
        <begin position="27"/>
        <end position="50"/>
    </location>
</feature>
<dbReference type="Pfam" id="PF16483">
    <property type="entry name" value="Glyco_hydro_64"/>
    <property type="match status" value="1"/>
</dbReference>
<dbReference type="EMBL" id="ML996688">
    <property type="protein sequence ID" value="KAF2404492.1"/>
    <property type="molecule type" value="Genomic_DNA"/>
</dbReference>
<dbReference type="InterPro" id="IPR037176">
    <property type="entry name" value="Osmotin/thaumatin-like_sf"/>
</dbReference>
<feature type="domain" description="GH64" evidence="2">
    <location>
        <begin position="55"/>
        <end position="424"/>
    </location>
</feature>
<dbReference type="InterPro" id="IPR042517">
    <property type="entry name" value="Glyco_hydro_64_N_2"/>
</dbReference>
<gene>
    <name evidence="3" type="ORF">EJ06DRAFT_206639</name>
</gene>
<dbReference type="AlphaFoldDB" id="A0A6G1I8A1"/>
<sequence length="425" mass="45705">MPRIFKSLRRQLLRLRLLPSKSKAQKPVQQHNVQDTSTTAAPKPTKQQTVVSPYDTGTTLSIALTNNTTSANVYAFITGTAISSRNSLFLLQADGQTPYYPLSPMKTTQPLQVNCAIPLGAPGNVVTVTIPQIVGGRIWFSIDAPLTFLLNPGPALVEPSVTNPSDPNLNINWGFAEFTFTSAQLYANISYVDFVSIPIALTLETADGTTKSISGLNRGGLDSICEQLQQQSQADGVDGWADLVVKYGGRNLRALSPNTGMVVNQNAFAGYWDPYVNHVWSQYSTQQLTVNAQSVNVTGGVSSSSNQLVLGNESFDKPSTQDIFSCNTGVFATGSSATRNVLIPQLAASFNRTTLLASNYVPASQSTYYENTITNHYSRIVHSENADGKGYAFPYDDAGSPDGPDQSGYVNDPNPRVLTVTVGQG</sequence>
<name>A0A6G1I8A1_9PEZI</name>
<evidence type="ECO:0000256" key="1">
    <source>
        <dbReference type="SAM" id="MobiDB-lite"/>
    </source>
</evidence>
<dbReference type="InterPro" id="IPR032477">
    <property type="entry name" value="Glyco_hydro_64"/>
</dbReference>
<evidence type="ECO:0000313" key="4">
    <source>
        <dbReference type="Proteomes" id="UP000799640"/>
    </source>
</evidence>
<keyword evidence="3" id="KW-0378">Hydrolase</keyword>
<protein>
    <submittedName>
        <fullName evidence="3">Glycoside hydrolase family 64 protein</fullName>
    </submittedName>
</protein>
<evidence type="ECO:0000259" key="2">
    <source>
        <dbReference type="PROSITE" id="PS52006"/>
    </source>
</evidence>
<dbReference type="PANTHER" id="PTHR38165:SF1">
    <property type="entry name" value="GLUCANASE B"/>
    <property type="match status" value="1"/>
</dbReference>
<keyword evidence="4" id="KW-1185">Reference proteome</keyword>
<dbReference type="CDD" id="cd09220">
    <property type="entry name" value="GH64-GluB-like"/>
    <property type="match status" value="1"/>
</dbReference>
<dbReference type="GO" id="GO:0016787">
    <property type="term" value="F:hydrolase activity"/>
    <property type="evidence" value="ECO:0007669"/>
    <property type="project" value="UniProtKB-KW"/>
</dbReference>
<dbReference type="Gene3D" id="2.60.110.10">
    <property type="entry name" value="Thaumatin"/>
    <property type="match status" value="1"/>
</dbReference>
<evidence type="ECO:0000313" key="3">
    <source>
        <dbReference type="EMBL" id="KAF2404492.1"/>
    </source>
</evidence>
<dbReference type="PANTHER" id="PTHR38165">
    <property type="match status" value="1"/>
</dbReference>